<proteinExistence type="predicted"/>
<name>A0A7U4M164_9BACT</name>
<accession>A0A7U4M164</accession>
<dbReference type="KEGG" id="slh:YH65_05785"/>
<dbReference type="RefSeq" id="WP_046551041.1">
    <property type="nucleotide sequence ID" value="NZ_CP011308.1"/>
</dbReference>
<protein>
    <recommendedName>
        <fullName evidence="3">Host attachment protein</fullName>
    </recommendedName>
</protein>
<evidence type="ECO:0000313" key="1">
    <source>
        <dbReference type="EMBL" id="AKF24954.1"/>
    </source>
</evidence>
<keyword evidence="2" id="KW-1185">Reference proteome</keyword>
<dbReference type="Proteomes" id="UP000034444">
    <property type="component" value="Chromosome"/>
</dbReference>
<evidence type="ECO:0000313" key="2">
    <source>
        <dbReference type="Proteomes" id="UP000034444"/>
    </source>
</evidence>
<reference evidence="1 2" key="1">
    <citation type="submission" date="2015-04" db="EMBL/GenBank/DDBJ databases">
        <title>Complete genome sequence of Sulfurovum lithotrophicum ATCC BAA-797T.</title>
        <authorList>
            <person name="Ahn J."/>
            <person name="Park G."/>
            <person name="Jeon W."/>
            <person name="Jang Y."/>
            <person name="Jang M."/>
            <person name="Lee H."/>
            <person name="Lee H."/>
        </authorList>
    </citation>
    <scope>NUCLEOTIDE SEQUENCE [LARGE SCALE GENOMIC DNA]</scope>
    <source>
        <strain evidence="2">ATCC BAA-797 / 42BKT</strain>
    </source>
</reference>
<dbReference type="EMBL" id="CP011308">
    <property type="protein sequence ID" value="AKF24954.1"/>
    <property type="molecule type" value="Genomic_DNA"/>
</dbReference>
<dbReference type="InterPro" id="IPR019291">
    <property type="entry name" value="Host_attachment_protein"/>
</dbReference>
<gene>
    <name evidence="1" type="ORF">YH65_05785</name>
</gene>
<organism evidence="1 2">
    <name type="scientific">Sulfurovum lithotrophicum</name>
    <dbReference type="NCBI Taxonomy" id="206403"/>
    <lineage>
        <taxon>Bacteria</taxon>
        <taxon>Pseudomonadati</taxon>
        <taxon>Campylobacterota</taxon>
        <taxon>Epsilonproteobacteria</taxon>
        <taxon>Campylobacterales</taxon>
        <taxon>Sulfurovaceae</taxon>
        <taxon>Sulfurovum</taxon>
    </lineage>
</organism>
<evidence type="ECO:0008006" key="3">
    <source>
        <dbReference type="Google" id="ProtNLM"/>
    </source>
</evidence>
<dbReference type="Pfam" id="PF10116">
    <property type="entry name" value="Host_attach"/>
    <property type="match status" value="1"/>
</dbReference>
<dbReference type="OrthoDB" id="5372733at2"/>
<dbReference type="AlphaFoldDB" id="A0A7U4M164"/>
<reference evidence="2" key="2">
    <citation type="journal article" date="2017" name="Stand. Genomic Sci.">
        <title>Complete genome sequence of the sulfur-oxidizing chemolithoautotrophic Sulfurovum lithotrophicum 42BKTT.</title>
        <authorList>
            <person name="Jeon W."/>
            <person name="Priscilla L."/>
            <person name="Park G."/>
            <person name="Lee H."/>
            <person name="Lee N."/>
            <person name="Lee D."/>
            <person name="Kwon H."/>
            <person name="Ahn I."/>
            <person name="Lee C."/>
            <person name="Lee H."/>
            <person name="Ahn J."/>
        </authorList>
    </citation>
    <scope>NUCLEOTIDE SEQUENCE [LARGE SCALE GENOMIC DNA]</scope>
    <source>
        <strain evidence="2">ATCC BAA-797 / 42BKT</strain>
    </source>
</reference>
<sequence length="156" mass="17408">MKVGNIVIVANLGELKVYEAMPRDLEAEAGLKPTHVKLDLVDEKCYSESHKKLHEILTDQAGRFKGGSQGRGTFTQGSIGEKHTIEQEIEEDVLRELAKDISDIIIQKSAPAYLALPDMICKRIVERISPDAKAKVVKTIEKDLIKVNKTELPNQF</sequence>